<name>A0ABW5PCL4_9BACL</name>
<protein>
    <submittedName>
        <fullName evidence="5">Phosphocarrier protein HPr</fullName>
    </submittedName>
</protein>
<evidence type="ECO:0000313" key="5">
    <source>
        <dbReference type="EMBL" id="MFD2612328.1"/>
    </source>
</evidence>
<keyword evidence="2" id="KW-0963">Cytoplasm</keyword>
<dbReference type="InterPro" id="IPR035895">
    <property type="entry name" value="HPr-like_sf"/>
</dbReference>
<dbReference type="PROSITE" id="PS51350">
    <property type="entry name" value="PTS_HPR_DOM"/>
    <property type="match status" value="1"/>
</dbReference>
<dbReference type="NCBIfam" id="TIGR01003">
    <property type="entry name" value="PTS_HPr_family"/>
    <property type="match status" value="1"/>
</dbReference>
<organism evidence="5 6">
    <name type="scientific">Paenibacillus gansuensis</name>
    <dbReference type="NCBI Taxonomy" id="306542"/>
    <lineage>
        <taxon>Bacteria</taxon>
        <taxon>Bacillati</taxon>
        <taxon>Bacillota</taxon>
        <taxon>Bacilli</taxon>
        <taxon>Bacillales</taxon>
        <taxon>Paenibacillaceae</taxon>
        <taxon>Paenibacillus</taxon>
    </lineage>
</organism>
<evidence type="ECO:0000259" key="4">
    <source>
        <dbReference type="PROSITE" id="PS51350"/>
    </source>
</evidence>
<feature type="domain" description="HPr" evidence="4">
    <location>
        <begin position="1"/>
        <end position="87"/>
    </location>
</feature>
<evidence type="ECO:0000256" key="1">
    <source>
        <dbReference type="ARBA" id="ARBA00004496"/>
    </source>
</evidence>
<comment type="subcellular location">
    <subcellularLocation>
        <location evidence="1">Cytoplasm</location>
    </subcellularLocation>
</comment>
<gene>
    <name evidence="5" type="ORF">ACFSUF_07835</name>
</gene>
<reference evidence="6" key="1">
    <citation type="journal article" date="2019" name="Int. J. Syst. Evol. Microbiol.">
        <title>The Global Catalogue of Microorganisms (GCM) 10K type strain sequencing project: providing services to taxonomists for standard genome sequencing and annotation.</title>
        <authorList>
            <consortium name="The Broad Institute Genomics Platform"/>
            <consortium name="The Broad Institute Genome Sequencing Center for Infectious Disease"/>
            <person name="Wu L."/>
            <person name="Ma J."/>
        </authorList>
    </citation>
    <scope>NUCLEOTIDE SEQUENCE [LARGE SCALE GENOMIC DNA]</scope>
    <source>
        <strain evidence="6">KCTC 3950</strain>
    </source>
</reference>
<dbReference type="PRINTS" id="PR00107">
    <property type="entry name" value="PHOSPHOCPHPR"/>
</dbReference>
<sequence length="87" mass="9263">MEKTFTVTNEDGFHARPATALVNTAKKYNADVQLEYNGKTVSLKSFLAVVKLGIQQGAVIKFTAEGEQAAEALEGIAETMTKEGLGA</sequence>
<dbReference type="NCBIfam" id="NF010352">
    <property type="entry name" value="PRK13780.1"/>
    <property type="match status" value="1"/>
</dbReference>
<dbReference type="Proteomes" id="UP001597541">
    <property type="component" value="Unassembled WGS sequence"/>
</dbReference>
<dbReference type="EMBL" id="JBHUME010000007">
    <property type="protein sequence ID" value="MFD2612328.1"/>
    <property type="molecule type" value="Genomic_DNA"/>
</dbReference>
<comment type="caution">
    <text evidence="5">The sequence shown here is derived from an EMBL/GenBank/DDBJ whole genome shotgun (WGS) entry which is preliminary data.</text>
</comment>
<evidence type="ECO:0000313" key="6">
    <source>
        <dbReference type="Proteomes" id="UP001597541"/>
    </source>
</evidence>
<keyword evidence="3" id="KW-0598">Phosphotransferase system</keyword>
<dbReference type="PANTHER" id="PTHR33705">
    <property type="entry name" value="PHOSPHOCARRIER PROTEIN HPR"/>
    <property type="match status" value="1"/>
</dbReference>
<dbReference type="RefSeq" id="WP_377603128.1">
    <property type="nucleotide sequence ID" value="NZ_JBHUME010000007.1"/>
</dbReference>
<evidence type="ECO:0000256" key="2">
    <source>
        <dbReference type="ARBA" id="ARBA00022490"/>
    </source>
</evidence>
<dbReference type="PROSITE" id="PS00589">
    <property type="entry name" value="PTS_HPR_SER"/>
    <property type="match status" value="1"/>
</dbReference>
<keyword evidence="6" id="KW-1185">Reference proteome</keyword>
<accession>A0ABW5PCL4</accession>
<dbReference type="InterPro" id="IPR002114">
    <property type="entry name" value="PTS_HPr_Ser_P_site"/>
</dbReference>
<dbReference type="InterPro" id="IPR000032">
    <property type="entry name" value="HPr-like"/>
</dbReference>
<dbReference type="SUPFAM" id="SSF55594">
    <property type="entry name" value="HPr-like"/>
    <property type="match status" value="1"/>
</dbReference>
<dbReference type="InterPro" id="IPR050399">
    <property type="entry name" value="HPr"/>
</dbReference>
<evidence type="ECO:0000256" key="3">
    <source>
        <dbReference type="ARBA" id="ARBA00022683"/>
    </source>
</evidence>
<dbReference type="Pfam" id="PF00381">
    <property type="entry name" value="PTS-HPr"/>
    <property type="match status" value="1"/>
</dbReference>
<dbReference type="Gene3D" id="3.30.1340.10">
    <property type="entry name" value="HPr-like"/>
    <property type="match status" value="1"/>
</dbReference>
<dbReference type="PANTHER" id="PTHR33705:SF2">
    <property type="entry name" value="PHOSPHOCARRIER PROTEIN NPR"/>
    <property type="match status" value="1"/>
</dbReference>
<proteinExistence type="predicted"/>